<evidence type="ECO:0000313" key="2">
    <source>
        <dbReference type="EMBL" id="RAL47078.1"/>
    </source>
</evidence>
<organism evidence="2 3">
    <name type="scientific">Cuscuta australis</name>
    <dbReference type="NCBI Taxonomy" id="267555"/>
    <lineage>
        <taxon>Eukaryota</taxon>
        <taxon>Viridiplantae</taxon>
        <taxon>Streptophyta</taxon>
        <taxon>Embryophyta</taxon>
        <taxon>Tracheophyta</taxon>
        <taxon>Spermatophyta</taxon>
        <taxon>Magnoliopsida</taxon>
        <taxon>eudicotyledons</taxon>
        <taxon>Gunneridae</taxon>
        <taxon>Pentapetalae</taxon>
        <taxon>asterids</taxon>
        <taxon>lamiids</taxon>
        <taxon>Solanales</taxon>
        <taxon>Convolvulaceae</taxon>
        <taxon>Cuscuteae</taxon>
        <taxon>Cuscuta</taxon>
        <taxon>Cuscuta subgen. Grammica</taxon>
        <taxon>Cuscuta sect. Cleistogrammica</taxon>
    </lineage>
</organism>
<keyword evidence="3" id="KW-1185">Reference proteome</keyword>
<reference evidence="2 3" key="1">
    <citation type="submission" date="2018-06" db="EMBL/GenBank/DDBJ databases">
        <title>The Genome of Cuscuta australis (Dodder) Provides Insight into the Evolution of Plant Parasitism.</title>
        <authorList>
            <person name="Liu H."/>
        </authorList>
    </citation>
    <scope>NUCLEOTIDE SEQUENCE [LARGE SCALE GENOMIC DNA]</scope>
    <source>
        <strain evidence="3">cv. Yunnan</strain>
        <tissue evidence="2">Vines</tissue>
    </source>
</reference>
<accession>A0A328DQX7</accession>
<dbReference type="EMBL" id="NQVE01000119">
    <property type="protein sequence ID" value="RAL47078.1"/>
    <property type="molecule type" value="Genomic_DNA"/>
</dbReference>
<gene>
    <name evidence="2" type="ORF">DM860_017119</name>
</gene>
<evidence type="ECO:0000256" key="1">
    <source>
        <dbReference type="SAM" id="MobiDB-lite"/>
    </source>
</evidence>
<dbReference type="AlphaFoldDB" id="A0A328DQX7"/>
<name>A0A328DQX7_9ASTE</name>
<dbReference type="Proteomes" id="UP000249390">
    <property type="component" value="Unassembled WGS sequence"/>
</dbReference>
<comment type="caution">
    <text evidence="2">The sequence shown here is derived from an EMBL/GenBank/DDBJ whole genome shotgun (WGS) entry which is preliminary data.</text>
</comment>
<sequence length="84" mass="9386">MPKGFFFLATAGGATGEEPPSEIATLAVWRRGGGSCLPSGIRELQRWLLFAGTPAVDRERGRADEESERPRVERGRADEEWERR</sequence>
<feature type="region of interest" description="Disordered" evidence="1">
    <location>
        <begin position="56"/>
        <end position="84"/>
    </location>
</feature>
<proteinExistence type="predicted"/>
<protein>
    <submittedName>
        <fullName evidence="2">Uncharacterized protein</fullName>
    </submittedName>
</protein>
<evidence type="ECO:0000313" key="3">
    <source>
        <dbReference type="Proteomes" id="UP000249390"/>
    </source>
</evidence>